<feature type="region of interest" description="Disordered" evidence="1">
    <location>
        <begin position="111"/>
        <end position="145"/>
    </location>
</feature>
<evidence type="ECO:0000256" key="1">
    <source>
        <dbReference type="SAM" id="MobiDB-lite"/>
    </source>
</evidence>
<organism evidence="2 3">
    <name type="scientific">Bugula neritina</name>
    <name type="common">Brown bryozoan</name>
    <name type="synonym">Sertularia neritina</name>
    <dbReference type="NCBI Taxonomy" id="10212"/>
    <lineage>
        <taxon>Eukaryota</taxon>
        <taxon>Metazoa</taxon>
        <taxon>Spiralia</taxon>
        <taxon>Lophotrochozoa</taxon>
        <taxon>Bryozoa</taxon>
        <taxon>Gymnolaemata</taxon>
        <taxon>Cheilostomatida</taxon>
        <taxon>Flustrina</taxon>
        <taxon>Buguloidea</taxon>
        <taxon>Bugulidae</taxon>
        <taxon>Bugula</taxon>
    </lineage>
</organism>
<feature type="region of interest" description="Disordered" evidence="1">
    <location>
        <begin position="1"/>
        <end position="22"/>
    </location>
</feature>
<dbReference type="Proteomes" id="UP000593567">
    <property type="component" value="Unassembled WGS sequence"/>
</dbReference>
<sequence length="160" mass="16779">MCTSLSRENEAQTSTTYTDSSVTQNALSVHYTDASGVPGFHYAQMGADNSAVSQYNQLGADGTTLPYDSAHQQLLGYDSVQGASLAYGLTDTSLAFNAANQDSALSFNQQSDVPLIFSGAPPPPPPPPPEESTDEDKGSGGLSSVEITEYSSVILDKLSF</sequence>
<feature type="compositionally biased region" description="Pro residues" evidence="1">
    <location>
        <begin position="120"/>
        <end position="130"/>
    </location>
</feature>
<proteinExistence type="predicted"/>
<dbReference type="EMBL" id="VXIV02000200">
    <property type="protein sequence ID" value="KAF6039940.1"/>
    <property type="molecule type" value="Genomic_DNA"/>
</dbReference>
<evidence type="ECO:0000313" key="2">
    <source>
        <dbReference type="EMBL" id="KAF6039940.1"/>
    </source>
</evidence>
<comment type="caution">
    <text evidence="2">The sequence shown here is derived from an EMBL/GenBank/DDBJ whole genome shotgun (WGS) entry which is preliminary data.</text>
</comment>
<evidence type="ECO:0000313" key="3">
    <source>
        <dbReference type="Proteomes" id="UP000593567"/>
    </source>
</evidence>
<gene>
    <name evidence="2" type="ORF">EB796_001792</name>
</gene>
<name>A0A7J7KP25_BUGNE</name>
<keyword evidence="3" id="KW-1185">Reference proteome</keyword>
<accession>A0A7J7KP25</accession>
<dbReference type="AlphaFoldDB" id="A0A7J7KP25"/>
<reference evidence="2" key="1">
    <citation type="submission" date="2020-06" db="EMBL/GenBank/DDBJ databases">
        <title>Draft genome of Bugula neritina, a colonial animal packing powerful symbionts and potential medicines.</title>
        <authorList>
            <person name="Rayko M."/>
        </authorList>
    </citation>
    <scope>NUCLEOTIDE SEQUENCE [LARGE SCALE GENOMIC DNA]</scope>
    <source>
        <strain evidence="2">Kwan_BN1</strain>
    </source>
</reference>
<protein>
    <submittedName>
        <fullName evidence="2">Uncharacterized protein</fullName>
    </submittedName>
</protein>